<evidence type="ECO:0000313" key="8">
    <source>
        <dbReference type="EMBL" id="EAX97969.1"/>
    </source>
</evidence>
<dbReference type="Proteomes" id="UP000001542">
    <property type="component" value="Unassembled WGS sequence"/>
</dbReference>
<reference evidence="8" key="2">
    <citation type="journal article" date="2007" name="Science">
        <title>Draft genome sequence of the sexually transmitted pathogen Trichomonas vaginalis.</title>
        <authorList>
            <person name="Carlton J.M."/>
            <person name="Hirt R.P."/>
            <person name="Silva J.C."/>
            <person name="Delcher A.L."/>
            <person name="Schatz M."/>
            <person name="Zhao Q."/>
            <person name="Wortman J.R."/>
            <person name="Bidwell S.L."/>
            <person name="Alsmark U.C.M."/>
            <person name="Besteiro S."/>
            <person name="Sicheritz-Ponten T."/>
            <person name="Noel C.J."/>
            <person name="Dacks J.B."/>
            <person name="Foster P.G."/>
            <person name="Simillion C."/>
            <person name="Van de Peer Y."/>
            <person name="Miranda-Saavedra D."/>
            <person name="Barton G.J."/>
            <person name="Westrop G.D."/>
            <person name="Mueller S."/>
            <person name="Dessi D."/>
            <person name="Fiori P.L."/>
            <person name="Ren Q."/>
            <person name="Paulsen I."/>
            <person name="Zhang H."/>
            <person name="Bastida-Corcuera F.D."/>
            <person name="Simoes-Barbosa A."/>
            <person name="Brown M.T."/>
            <person name="Hayes R.D."/>
            <person name="Mukherjee M."/>
            <person name="Okumura C.Y."/>
            <person name="Schneider R."/>
            <person name="Smith A.J."/>
            <person name="Vanacova S."/>
            <person name="Villalvazo M."/>
            <person name="Haas B.J."/>
            <person name="Pertea M."/>
            <person name="Feldblyum T.V."/>
            <person name="Utterback T.R."/>
            <person name="Shu C.L."/>
            <person name="Osoegawa K."/>
            <person name="de Jong P.J."/>
            <person name="Hrdy I."/>
            <person name="Horvathova L."/>
            <person name="Zubacova Z."/>
            <person name="Dolezal P."/>
            <person name="Malik S.B."/>
            <person name="Logsdon J.M. Jr."/>
            <person name="Henze K."/>
            <person name="Gupta A."/>
            <person name="Wang C.C."/>
            <person name="Dunne R.L."/>
            <person name="Upcroft J.A."/>
            <person name="Upcroft P."/>
            <person name="White O."/>
            <person name="Salzberg S.L."/>
            <person name="Tang P."/>
            <person name="Chiu C.-H."/>
            <person name="Lee Y.-S."/>
            <person name="Embley T.M."/>
            <person name="Coombs G.H."/>
            <person name="Mottram J.C."/>
            <person name="Tachezy J."/>
            <person name="Fraser-Liggett C.M."/>
            <person name="Johnson P.J."/>
        </authorList>
    </citation>
    <scope>NUCLEOTIDE SEQUENCE [LARGE SCALE GENOMIC DNA]</scope>
    <source>
        <strain evidence="8">G3</strain>
    </source>
</reference>
<feature type="transmembrane region" description="Helical" evidence="7">
    <location>
        <begin position="244"/>
        <end position="262"/>
    </location>
</feature>
<evidence type="ECO:0000256" key="2">
    <source>
        <dbReference type="ARBA" id="ARBA00022448"/>
    </source>
</evidence>
<feature type="transmembrane region" description="Helical" evidence="7">
    <location>
        <begin position="138"/>
        <end position="157"/>
    </location>
</feature>
<dbReference type="InParanoid" id="A2FAU0"/>
<accession>A2FAU0</accession>
<feature type="transmembrane region" description="Helical" evidence="7">
    <location>
        <begin position="68"/>
        <end position="90"/>
    </location>
</feature>
<dbReference type="Pfam" id="PF03547">
    <property type="entry name" value="Mem_trans"/>
    <property type="match status" value="1"/>
</dbReference>
<keyword evidence="6 7" id="KW-0472">Membrane</keyword>
<dbReference type="AlphaFoldDB" id="A2FAU0"/>
<keyword evidence="5 7" id="KW-1133">Transmembrane helix</keyword>
<evidence type="ECO:0000313" key="9">
    <source>
        <dbReference type="Proteomes" id="UP000001542"/>
    </source>
</evidence>
<dbReference type="RefSeq" id="XP_001310899.1">
    <property type="nucleotide sequence ID" value="XM_001310898.1"/>
</dbReference>
<feature type="transmembrane region" description="Helical" evidence="7">
    <location>
        <begin position="37"/>
        <end position="56"/>
    </location>
</feature>
<keyword evidence="9" id="KW-1185">Reference proteome</keyword>
<keyword evidence="3" id="KW-1003">Cell membrane</keyword>
<reference evidence="8" key="1">
    <citation type="submission" date="2006-10" db="EMBL/GenBank/DDBJ databases">
        <authorList>
            <person name="Amadeo P."/>
            <person name="Zhao Q."/>
            <person name="Wortman J."/>
            <person name="Fraser-Liggett C."/>
            <person name="Carlton J."/>
        </authorList>
    </citation>
    <scope>NUCLEOTIDE SEQUENCE</scope>
    <source>
        <strain evidence="8">G3</strain>
    </source>
</reference>
<feature type="transmembrane region" description="Helical" evidence="7">
    <location>
        <begin position="6"/>
        <end position="25"/>
    </location>
</feature>
<name>A2FAU0_TRIV3</name>
<evidence type="ECO:0000256" key="5">
    <source>
        <dbReference type="ARBA" id="ARBA00022989"/>
    </source>
</evidence>
<dbReference type="VEuPathDB" id="TrichDB:TVAG_017410"/>
<feature type="transmembrane region" description="Helical" evidence="7">
    <location>
        <begin position="212"/>
        <end position="232"/>
    </location>
</feature>
<dbReference type="VEuPathDB" id="TrichDB:TVAGG3_0888920"/>
<sequence>MTDYLPVIQVGVAMLLIIAVGFILAKLKIVTLKDSGPLNSVVFFIGFMPLIIRGIAPKKLAELDFKPFGIAALMSISTYCAVAFMMIYPFEDRMKMYLSTVFPTAYINYIISGIPVFNALWPAKENVMVSMMMISNDLISSPIFLIMVGIYNVIAGNRKRVENGLPPEKFSLKIIGKVLLNVVKSPILIGNVIGICYSACNIEYPIFLDRLFQYAGDMVFALALICVGVFLAQHSLISCGWIQFIFCLIVRMFIGSIFAGLWCKALGMSNRLSRQCMIIGAQPTAVASYALTSGAHMGEGVASTMIFWTTVLCVPAIIVWFSVLNGLHIYED</sequence>
<dbReference type="GO" id="GO:0016020">
    <property type="term" value="C:membrane"/>
    <property type="evidence" value="ECO:0007669"/>
    <property type="project" value="UniProtKB-SubCell"/>
</dbReference>
<proteinExistence type="predicted"/>
<evidence type="ECO:0000256" key="6">
    <source>
        <dbReference type="ARBA" id="ARBA00023136"/>
    </source>
</evidence>
<dbReference type="OrthoDB" id="2133778at2759"/>
<protein>
    <submittedName>
        <fullName evidence="8">Auxin Efflux Carrier family protein</fullName>
    </submittedName>
</protein>
<keyword evidence="2" id="KW-0813">Transport</keyword>
<dbReference type="PANTHER" id="PTHR36838">
    <property type="entry name" value="AUXIN EFFLUX CARRIER FAMILY PROTEIN"/>
    <property type="match status" value="1"/>
</dbReference>
<organism evidence="8 9">
    <name type="scientific">Trichomonas vaginalis (strain ATCC PRA-98 / G3)</name>
    <dbReference type="NCBI Taxonomy" id="412133"/>
    <lineage>
        <taxon>Eukaryota</taxon>
        <taxon>Metamonada</taxon>
        <taxon>Parabasalia</taxon>
        <taxon>Trichomonadida</taxon>
        <taxon>Trichomonadidae</taxon>
        <taxon>Trichomonas</taxon>
    </lineage>
</organism>
<dbReference type="SMR" id="A2FAU0"/>
<evidence type="ECO:0000256" key="1">
    <source>
        <dbReference type="ARBA" id="ARBA00004141"/>
    </source>
</evidence>
<evidence type="ECO:0000256" key="7">
    <source>
        <dbReference type="SAM" id="Phobius"/>
    </source>
</evidence>
<feature type="transmembrane region" description="Helical" evidence="7">
    <location>
        <begin position="97"/>
        <end position="118"/>
    </location>
</feature>
<evidence type="ECO:0000256" key="3">
    <source>
        <dbReference type="ARBA" id="ARBA00022475"/>
    </source>
</evidence>
<feature type="transmembrane region" description="Helical" evidence="7">
    <location>
        <begin position="305"/>
        <end position="327"/>
    </location>
</feature>
<gene>
    <name evidence="8" type="ORF">TVAG_017410</name>
</gene>
<evidence type="ECO:0000256" key="4">
    <source>
        <dbReference type="ARBA" id="ARBA00022692"/>
    </source>
</evidence>
<comment type="subcellular location">
    <subcellularLocation>
        <location evidence="1">Membrane</location>
        <topology evidence="1">Multi-pass membrane protein</topology>
    </subcellularLocation>
</comment>
<dbReference type="GO" id="GO:0055085">
    <property type="term" value="P:transmembrane transport"/>
    <property type="evidence" value="ECO:0007669"/>
    <property type="project" value="InterPro"/>
</dbReference>
<dbReference type="KEGG" id="tva:4755759"/>
<keyword evidence="4 7" id="KW-0812">Transmembrane</keyword>
<dbReference type="PANTHER" id="PTHR36838:SF3">
    <property type="entry name" value="TRANSPORTER AUXIN EFFLUX CARRIER EC FAMILY"/>
    <property type="match status" value="1"/>
</dbReference>
<dbReference type="EMBL" id="DS113693">
    <property type="protein sequence ID" value="EAX97969.1"/>
    <property type="molecule type" value="Genomic_DNA"/>
</dbReference>
<dbReference type="InterPro" id="IPR004776">
    <property type="entry name" value="Mem_transp_PIN-like"/>
</dbReference>